<name>A0A2J6TBH1_9HELO</name>
<feature type="transmembrane region" description="Helical" evidence="2">
    <location>
        <begin position="34"/>
        <end position="57"/>
    </location>
</feature>
<gene>
    <name evidence="3" type="ORF">K444DRAFT_612555</name>
</gene>
<evidence type="ECO:0000313" key="4">
    <source>
        <dbReference type="Proteomes" id="UP000235371"/>
    </source>
</evidence>
<feature type="compositionally biased region" description="Polar residues" evidence="1">
    <location>
        <begin position="650"/>
        <end position="688"/>
    </location>
</feature>
<keyword evidence="2" id="KW-1133">Transmembrane helix</keyword>
<evidence type="ECO:0000313" key="3">
    <source>
        <dbReference type="EMBL" id="PMD60379.1"/>
    </source>
</evidence>
<feature type="region of interest" description="Disordered" evidence="1">
    <location>
        <begin position="553"/>
        <end position="600"/>
    </location>
</feature>
<feature type="compositionally biased region" description="Polar residues" evidence="1">
    <location>
        <begin position="901"/>
        <end position="916"/>
    </location>
</feature>
<feature type="region of interest" description="Disordered" evidence="1">
    <location>
        <begin position="781"/>
        <end position="818"/>
    </location>
</feature>
<accession>A0A2J6TBH1</accession>
<proteinExistence type="predicted"/>
<reference evidence="3 4" key="1">
    <citation type="submission" date="2016-04" db="EMBL/GenBank/DDBJ databases">
        <title>A degradative enzymes factory behind the ericoid mycorrhizal symbiosis.</title>
        <authorList>
            <consortium name="DOE Joint Genome Institute"/>
            <person name="Martino E."/>
            <person name="Morin E."/>
            <person name="Grelet G."/>
            <person name="Kuo A."/>
            <person name="Kohler A."/>
            <person name="Daghino S."/>
            <person name="Barry K."/>
            <person name="Choi C."/>
            <person name="Cichocki N."/>
            <person name="Clum A."/>
            <person name="Copeland A."/>
            <person name="Hainaut M."/>
            <person name="Haridas S."/>
            <person name="Labutti K."/>
            <person name="Lindquist E."/>
            <person name="Lipzen A."/>
            <person name="Khouja H.-R."/>
            <person name="Murat C."/>
            <person name="Ohm R."/>
            <person name="Olson A."/>
            <person name="Spatafora J."/>
            <person name="Veneault-Fourrey C."/>
            <person name="Henrissat B."/>
            <person name="Grigoriev I."/>
            <person name="Martin F."/>
            <person name="Perotto S."/>
        </authorList>
    </citation>
    <scope>NUCLEOTIDE SEQUENCE [LARGE SCALE GENOMIC DNA]</scope>
    <source>
        <strain evidence="3 4">E</strain>
    </source>
</reference>
<dbReference type="Proteomes" id="UP000235371">
    <property type="component" value="Unassembled WGS sequence"/>
</dbReference>
<keyword evidence="2" id="KW-0472">Membrane</keyword>
<feature type="region of interest" description="Disordered" evidence="1">
    <location>
        <begin position="626"/>
        <end position="706"/>
    </location>
</feature>
<feature type="region of interest" description="Disordered" evidence="1">
    <location>
        <begin position="448"/>
        <end position="521"/>
    </location>
</feature>
<dbReference type="EMBL" id="KZ613790">
    <property type="protein sequence ID" value="PMD60379.1"/>
    <property type="molecule type" value="Genomic_DNA"/>
</dbReference>
<feature type="compositionally biased region" description="Basic residues" evidence="1">
    <location>
        <begin position="185"/>
        <end position="198"/>
    </location>
</feature>
<dbReference type="STRING" id="1095630.A0A2J6TBH1"/>
<dbReference type="GeneID" id="36588234"/>
<feature type="compositionally biased region" description="Low complexity" evidence="1">
    <location>
        <begin position="746"/>
        <end position="757"/>
    </location>
</feature>
<feature type="region of interest" description="Disordered" evidence="1">
    <location>
        <begin position="838"/>
        <end position="882"/>
    </location>
</feature>
<feature type="compositionally biased region" description="Basic and acidic residues" evidence="1">
    <location>
        <begin position="960"/>
        <end position="970"/>
    </location>
</feature>
<feature type="compositionally biased region" description="Basic residues" evidence="1">
    <location>
        <begin position="505"/>
        <end position="517"/>
    </location>
</feature>
<dbReference type="CDD" id="cd12087">
    <property type="entry name" value="TM_EGFR-like"/>
    <property type="match status" value="1"/>
</dbReference>
<feature type="compositionally biased region" description="Basic and acidic residues" evidence="1">
    <location>
        <begin position="630"/>
        <end position="644"/>
    </location>
</feature>
<sequence>MAPLPLVEGDDGPFTRSMQTQVPIGSATLSLSTIIGIAVGGAFGIFAILASIGIVLARRKHKLKMRQAAEVRETGIEGINVGKALRSTRPLDKCSSNRLSLIQFLNLEEGISAHDWASRDLATPNPPMAKAKRRSTHLRFLRRSGMRDSWPLASNMQMALLQGQSTIAQSQVAPPGYVIEDPKVPRRSSSRLSRRKSAIIHQEHANTDPDVPPTTPLRALHRRSTSENQLSTILRSTSQRLKTAHRGSLTRTMSAFSRYPGSPPTDRFTTPPGEPATESRETLVGKQFPESVAGSICDSYPTRSLSPPKRSLRRSQPVPPRPNSPTPSNESRDSLCGAKTPDVVIPASLTSPSKHLRGERRQQAQFLADNVKDISVMIHNDTRPSLEAIGGQDPLRQKKGIQRISLASDPFYSSVKSSKPVMPNPQIQGPRPQPPLYIRKATFGQEATFERPQSFCSPLKDVSGNMQHTPKNSQAESTAPNPFQWSPQEAMQTRATQTSPVSKRPSQRRKGHKRSHVVRMSVPRPLSFVEIVPEEEDEDSPLVLESPRLPAIRRLEPMKNKSPSPGSRLSTRPPSSAIFNPTMKIPAPVSRSEDDSPTLGLEDIRKGQVHSPTLSVYNYYTENGGTSEDEFFRGRGPKQVDKPALKSRRNGLNYSSDLSLFPTHQSQQERQIQLTSFPPPSLSNSPTPILTPPSGRPLPSIDFSMSSGGVQLHSSATAAPPLLTLSTPTHLSGPRPEPQIFNHIRNNSPDNNNNNSPQRISVASSVALLRRMNSEVSHYSTASSLSEANSPTLPRYGSVSHLGQFEERKRSRPSSKHYLSLGSSNLVAKEDKYKVEQAKQRVVDKRDSHRVYKERRKRRNEELEREERATNELTPVKEVSSPATGENAIGIVRLRFPTLSREGTNGVTPPRENQTRGVGDGTPRKGLSVRAVEVVAGDVSVGAGEERWSAAMSKPKHGVIRRESRMEHPSPKTPPKWGLGLGSMVLAGQRVLDGDKENLGRGGRPASLGLYDQEGFLRSSPERAETERVVKMGEKERRDVKCLSGLVM</sequence>
<evidence type="ECO:0000256" key="2">
    <source>
        <dbReference type="SAM" id="Phobius"/>
    </source>
</evidence>
<feature type="compositionally biased region" description="Polar residues" evidence="1">
    <location>
        <begin position="561"/>
        <end position="579"/>
    </location>
</feature>
<feature type="region of interest" description="Disordered" evidence="1">
    <location>
        <begin position="950"/>
        <end position="975"/>
    </location>
</feature>
<feature type="compositionally biased region" description="Basic and acidic residues" evidence="1">
    <location>
        <begin position="859"/>
        <end position="870"/>
    </location>
</feature>
<dbReference type="AlphaFoldDB" id="A0A2J6TBH1"/>
<feature type="region of interest" description="Disordered" evidence="1">
    <location>
        <begin position="900"/>
        <end position="924"/>
    </location>
</feature>
<protein>
    <submittedName>
        <fullName evidence="3">Uncharacterized protein</fullName>
    </submittedName>
</protein>
<feature type="compositionally biased region" description="Polar residues" evidence="1">
    <location>
        <begin position="781"/>
        <end position="792"/>
    </location>
</feature>
<dbReference type="InParanoid" id="A0A2J6TBH1"/>
<feature type="region of interest" description="Disordered" evidence="1">
    <location>
        <begin position="723"/>
        <end position="758"/>
    </location>
</feature>
<keyword evidence="2" id="KW-0812">Transmembrane</keyword>
<organism evidence="3 4">
    <name type="scientific">Hyaloscypha bicolor E</name>
    <dbReference type="NCBI Taxonomy" id="1095630"/>
    <lineage>
        <taxon>Eukaryota</taxon>
        <taxon>Fungi</taxon>
        <taxon>Dikarya</taxon>
        <taxon>Ascomycota</taxon>
        <taxon>Pezizomycotina</taxon>
        <taxon>Leotiomycetes</taxon>
        <taxon>Helotiales</taxon>
        <taxon>Hyaloscyphaceae</taxon>
        <taxon>Hyaloscypha</taxon>
        <taxon>Hyaloscypha bicolor</taxon>
    </lineage>
</organism>
<feature type="compositionally biased region" description="Polar residues" evidence="1">
    <location>
        <begin position="464"/>
        <end position="501"/>
    </location>
</feature>
<feature type="region of interest" description="Disordered" evidence="1">
    <location>
        <begin position="414"/>
        <end position="435"/>
    </location>
</feature>
<dbReference type="OrthoDB" id="3546893at2759"/>
<dbReference type="RefSeq" id="XP_024737283.1">
    <property type="nucleotide sequence ID" value="XM_024880157.1"/>
</dbReference>
<feature type="region of interest" description="Disordered" evidence="1">
    <location>
        <begin position="178"/>
        <end position="361"/>
    </location>
</feature>
<keyword evidence="4" id="KW-1185">Reference proteome</keyword>
<feature type="compositionally biased region" description="Basic and acidic residues" evidence="1">
    <location>
        <begin position="838"/>
        <end position="851"/>
    </location>
</feature>
<feature type="compositionally biased region" description="Polar residues" evidence="1">
    <location>
        <begin position="226"/>
        <end position="241"/>
    </location>
</feature>
<evidence type="ECO:0000256" key="1">
    <source>
        <dbReference type="SAM" id="MobiDB-lite"/>
    </source>
</evidence>